<evidence type="ECO:0000313" key="2">
    <source>
        <dbReference type="EMBL" id="KCV81615.1"/>
    </source>
</evidence>
<proteinExistence type="predicted"/>
<evidence type="ECO:0000313" key="3">
    <source>
        <dbReference type="Proteomes" id="UP000024836"/>
    </source>
</evidence>
<dbReference type="STRING" id="1461693.ATO10_11902"/>
<name>A0A058ZK77_9RHOB</name>
<keyword evidence="3" id="KW-1185">Reference proteome</keyword>
<feature type="signal peptide" evidence="1">
    <location>
        <begin position="1"/>
        <end position="20"/>
    </location>
</feature>
<gene>
    <name evidence="2" type="ORF">ATO10_11902</name>
</gene>
<sequence length="98" mass="10253">MKYLYILTAGLIALATPTAAQQQTNCAPRATVLERLSSKYGETLQASGLGGNQSVVELFAAPQSGTWTITVTLPNGLTCLVASGESYEPHLKPAGFPV</sequence>
<dbReference type="EMBL" id="AQQY01000007">
    <property type="protein sequence ID" value="KCV81615.1"/>
    <property type="molecule type" value="Genomic_DNA"/>
</dbReference>
<dbReference type="RefSeq" id="WP_035251760.1">
    <property type="nucleotide sequence ID" value="NZ_AQQY01000007.1"/>
</dbReference>
<keyword evidence="1" id="KW-0732">Signal</keyword>
<reference evidence="2 3" key="1">
    <citation type="submission" date="2013-04" db="EMBL/GenBank/DDBJ databases">
        <title>Shimia sp. 22II-S11-Z10 Genome Sequencing.</title>
        <authorList>
            <person name="Lai Q."/>
            <person name="Li G."/>
            <person name="Shao Z."/>
        </authorList>
    </citation>
    <scope>NUCLEOTIDE SEQUENCE [LARGE SCALE GENOMIC DNA]</scope>
    <source>
        <strain evidence="3">22II-S11-Z10</strain>
    </source>
</reference>
<protein>
    <recommendedName>
        <fullName evidence="4">Lipoprotein</fullName>
    </recommendedName>
</protein>
<dbReference type="AlphaFoldDB" id="A0A058ZK77"/>
<dbReference type="eggNOG" id="ENOG503339E">
    <property type="taxonomic scope" value="Bacteria"/>
</dbReference>
<feature type="chain" id="PRO_5001566697" description="Lipoprotein" evidence="1">
    <location>
        <begin position="21"/>
        <end position="98"/>
    </location>
</feature>
<dbReference type="Proteomes" id="UP000024836">
    <property type="component" value="Unassembled WGS sequence"/>
</dbReference>
<dbReference type="OrthoDB" id="9810895at2"/>
<accession>A0A058ZK77</accession>
<comment type="caution">
    <text evidence="2">The sequence shown here is derived from an EMBL/GenBank/DDBJ whole genome shotgun (WGS) entry which is preliminary data.</text>
</comment>
<organism evidence="2 3">
    <name type="scientific">Actibacterium atlanticum</name>
    <dbReference type="NCBI Taxonomy" id="1461693"/>
    <lineage>
        <taxon>Bacteria</taxon>
        <taxon>Pseudomonadati</taxon>
        <taxon>Pseudomonadota</taxon>
        <taxon>Alphaproteobacteria</taxon>
        <taxon>Rhodobacterales</taxon>
        <taxon>Roseobacteraceae</taxon>
        <taxon>Actibacterium</taxon>
    </lineage>
</organism>
<evidence type="ECO:0008006" key="4">
    <source>
        <dbReference type="Google" id="ProtNLM"/>
    </source>
</evidence>
<evidence type="ECO:0000256" key="1">
    <source>
        <dbReference type="SAM" id="SignalP"/>
    </source>
</evidence>
<dbReference type="PATRIC" id="fig|1461693.3.peg.2415"/>